<gene>
    <name evidence="4" type="ORF">J2Z76_001064</name>
</gene>
<dbReference type="PANTHER" id="PTHR43479:SF11">
    <property type="entry name" value="ACREF_ENVCD OPERON REPRESSOR-RELATED"/>
    <property type="match status" value="1"/>
</dbReference>
<dbReference type="PRINTS" id="PR00455">
    <property type="entry name" value="HTHTETR"/>
</dbReference>
<dbReference type="PANTHER" id="PTHR43479">
    <property type="entry name" value="ACREF/ENVCD OPERON REPRESSOR-RELATED"/>
    <property type="match status" value="1"/>
</dbReference>
<sequence>MPKKLYDKEEILDTCLSVFAEHGYDKTSTAMLAEASGISRALIFHHFKSKKDLYISLLDRCFEKGSMVMGFESVSEDEDFFEVKDRISTIKFKYYKENPDLYKVIIEAFYNTPDELKSEIETKYGSLIEERDKVQERLFANVPLRENVDRKEAYKLIKLTLDYFENKYVSELVDNRELNECILENIIKERSSFINMIRFGIQK</sequence>
<dbReference type="InterPro" id="IPR009057">
    <property type="entry name" value="Homeodomain-like_sf"/>
</dbReference>
<organism evidence="4 5">
    <name type="scientific">Sedimentibacter acidaminivorans</name>
    <dbReference type="NCBI Taxonomy" id="913099"/>
    <lineage>
        <taxon>Bacteria</taxon>
        <taxon>Bacillati</taxon>
        <taxon>Bacillota</taxon>
        <taxon>Tissierellia</taxon>
        <taxon>Sedimentibacter</taxon>
    </lineage>
</organism>
<dbReference type="EMBL" id="JAGGKS010000002">
    <property type="protein sequence ID" value="MBP1925207.1"/>
    <property type="molecule type" value="Genomic_DNA"/>
</dbReference>
<dbReference type="SUPFAM" id="SSF48498">
    <property type="entry name" value="Tetracyclin repressor-like, C-terminal domain"/>
    <property type="match status" value="1"/>
</dbReference>
<dbReference type="Gene3D" id="1.10.357.10">
    <property type="entry name" value="Tetracycline Repressor, domain 2"/>
    <property type="match status" value="1"/>
</dbReference>
<name>A0ABS4GBZ8_9FIRM</name>
<keyword evidence="5" id="KW-1185">Reference proteome</keyword>
<dbReference type="InterPro" id="IPR050624">
    <property type="entry name" value="HTH-type_Tx_Regulator"/>
</dbReference>
<proteinExistence type="predicted"/>
<comment type="caution">
    <text evidence="4">The sequence shown here is derived from an EMBL/GenBank/DDBJ whole genome shotgun (WGS) entry which is preliminary data.</text>
</comment>
<reference evidence="4 5" key="1">
    <citation type="submission" date="2021-03" db="EMBL/GenBank/DDBJ databases">
        <title>Genomic Encyclopedia of Type Strains, Phase IV (KMG-IV): sequencing the most valuable type-strain genomes for metagenomic binning, comparative biology and taxonomic classification.</title>
        <authorList>
            <person name="Goeker M."/>
        </authorList>
    </citation>
    <scope>NUCLEOTIDE SEQUENCE [LARGE SCALE GENOMIC DNA]</scope>
    <source>
        <strain evidence="4 5">DSM 24004</strain>
    </source>
</reference>
<dbReference type="SUPFAM" id="SSF46689">
    <property type="entry name" value="Homeodomain-like"/>
    <property type="match status" value="1"/>
</dbReference>
<dbReference type="RefSeq" id="WP_209510941.1">
    <property type="nucleotide sequence ID" value="NZ_JAGGKS010000002.1"/>
</dbReference>
<dbReference type="PROSITE" id="PS50977">
    <property type="entry name" value="HTH_TETR_2"/>
    <property type="match status" value="1"/>
</dbReference>
<dbReference type="PROSITE" id="PS01081">
    <property type="entry name" value="HTH_TETR_1"/>
    <property type="match status" value="1"/>
</dbReference>
<evidence type="ECO:0000313" key="5">
    <source>
        <dbReference type="Proteomes" id="UP001519342"/>
    </source>
</evidence>
<dbReference type="InterPro" id="IPR001647">
    <property type="entry name" value="HTH_TetR"/>
</dbReference>
<dbReference type="Gene3D" id="1.10.10.60">
    <property type="entry name" value="Homeodomain-like"/>
    <property type="match status" value="1"/>
</dbReference>
<feature type="domain" description="HTH tetR-type" evidence="3">
    <location>
        <begin position="5"/>
        <end position="65"/>
    </location>
</feature>
<evidence type="ECO:0000259" key="3">
    <source>
        <dbReference type="PROSITE" id="PS50977"/>
    </source>
</evidence>
<dbReference type="Proteomes" id="UP001519342">
    <property type="component" value="Unassembled WGS sequence"/>
</dbReference>
<dbReference type="InterPro" id="IPR036271">
    <property type="entry name" value="Tet_transcr_reg_TetR-rel_C_sf"/>
</dbReference>
<feature type="DNA-binding region" description="H-T-H motif" evidence="2">
    <location>
        <begin position="28"/>
        <end position="47"/>
    </location>
</feature>
<evidence type="ECO:0000256" key="2">
    <source>
        <dbReference type="PROSITE-ProRule" id="PRU00335"/>
    </source>
</evidence>
<evidence type="ECO:0000313" key="4">
    <source>
        <dbReference type="EMBL" id="MBP1925207.1"/>
    </source>
</evidence>
<dbReference type="InterPro" id="IPR023772">
    <property type="entry name" value="DNA-bd_HTH_TetR-type_CS"/>
</dbReference>
<protein>
    <submittedName>
        <fullName evidence="4">AcrR family transcriptional regulator</fullName>
    </submittedName>
</protein>
<evidence type="ECO:0000256" key="1">
    <source>
        <dbReference type="ARBA" id="ARBA00023125"/>
    </source>
</evidence>
<accession>A0ABS4GBZ8</accession>
<dbReference type="Pfam" id="PF00440">
    <property type="entry name" value="TetR_N"/>
    <property type="match status" value="1"/>
</dbReference>
<keyword evidence="1 2" id="KW-0238">DNA-binding</keyword>